<evidence type="ECO:0000313" key="4">
    <source>
        <dbReference type="Proteomes" id="UP000580250"/>
    </source>
</evidence>
<feature type="region of interest" description="Disordered" evidence="1">
    <location>
        <begin position="121"/>
        <end position="180"/>
    </location>
</feature>
<gene>
    <name evidence="3" type="ORF">MENT_LOCUS50496</name>
</gene>
<dbReference type="PANTHER" id="PTHR10925:SF5">
    <property type="entry name" value="RNA CYTIDINE ACETYLTRANSFERASE"/>
    <property type="match status" value="1"/>
</dbReference>
<dbReference type="GO" id="GO:0000049">
    <property type="term" value="F:tRNA binding"/>
    <property type="evidence" value="ECO:0007669"/>
    <property type="project" value="TreeGrafter"/>
</dbReference>
<dbReference type="Proteomes" id="UP000580250">
    <property type="component" value="Unassembled WGS sequence"/>
</dbReference>
<evidence type="ECO:0000259" key="2">
    <source>
        <dbReference type="Pfam" id="PF13718"/>
    </source>
</evidence>
<dbReference type="CDD" id="cd04301">
    <property type="entry name" value="NAT_SF"/>
    <property type="match status" value="1"/>
</dbReference>
<comment type="caution">
    <text evidence="3">The sequence shown here is derived from an EMBL/GenBank/DDBJ whole genome shotgun (WGS) entry which is preliminary data.</text>
</comment>
<feature type="compositionally biased region" description="Basic and acidic residues" evidence="1">
    <location>
        <begin position="121"/>
        <end position="131"/>
    </location>
</feature>
<dbReference type="InterPro" id="IPR016181">
    <property type="entry name" value="Acyl_CoA_acyltransferase"/>
</dbReference>
<dbReference type="EMBL" id="CAJEWN010001413">
    <property type="protein sequence ID" value="CAD2197263.1"/>
    <property type="molecule type" value="Genomic_DNA"/>
</dbReference>
<sequence length="180" mass="20422">MFIYVAAHYKNSPDDLQLLSDAPAHHLFVLMSPIASDQNYVPQEQFQKQTVISKQGKKVAGDLIPWTICQQFLDSEFSLLYGARIVRLAVHPDFQGMGYGSAAIRMLQKYFRGDFGQIQENGDKLDRKGDDTLEEDMEGIEEEEDGKEDGKEDEEEDEEETNDDSLNPSNKFASTFTTLK</sequence>
<dbReference type="GO" id="GO:1904812">
    <property type="term" value="P:rRNA acetylation involved in maturation of SSU-rRNA"/>
    <property type="evidence" value="ECO:0007669"/>
    <property type="project" value="TreeGrafter"/>
</dbReference>
<evidence type="ECO:0000313" key="3">
    <source>
        <dbReference type="EMBL" id="CAD2197263.1"/>
    </source>
</evidence>
<dbReference type="InterPro" id="IPR000182">
    <property type="entry name" value="GNAT_dom"/>
</dbReference>
<protein>
    <recommendedName>
        <fullName evidence="2">N-acetyltransferase domain-containing protein</fullName>
    </recommendedName>
</protein>
<dbReference type="SUPFAM" id="SSF55729">
    <property type="entry name" value="Acyl-CoA N-acyltransferases (Nat)"/>
    <property type="match status" value="1"/>
</dbReference>
<evidence type="ECO:0000256" key="1">
    <source>
        <dbReference type="SAM" id="MobiDB-lite"/>
    </source>
</evidence>
<feature type="compositionally biased region" description="Acidic residues" evidence="1">
    <location>
        <begin position="132"/>
        <end position="163"/>
    </location>
</feature>
<feature type="compositionally biased region" description="Polar residues" evidence="1">
    <location>
        <begin position="164"/>
        <end position="180"/>
    </location>
</feature>
<accession>A0A6V7XDB7</accession>
<organism evidence="3 4">
    <name type="scientific">Meloidogyne enterolobii</name>
    <name type="common">Root-knot nematode worm</name>
    <name type="synonym">Meloidogyne mayaguensis</name>
    <dbReference type="NCBI Taxonomy" id="390850"/>
    <lineage>
        <taxon>Eukaryota</taxon>
        <taxon>Metazoa</taxon>
        <taxon>Ecdysozoa</taxon>
        <taxon>Nematoda</taxon>
        <taxon>Chromadorea</taxon>
        <taxon>Rhabditida</taxon>
        <taxon>Tylenchina</taxon>
        <taxon>Tylenchomorpha</taxon>
        <taxon>Tylenchoidea</taxon>
        <taxon>Meloidogynidae</taxon>
        <taxon>Meloidogyninae</taxon>
        <taxon>Meloidogyne</taxon>
    </lineage>
</organism>
<dbReference type="AlphaFoldDB" id="A0A6V7XDB7"/>
<proteinExistence type="predicted"/>
<dbReference type="GO" id="GO:1990883">
    <property type="term" value="F:18S rRNA cytidine N-acetyltransferase activity"/>
    <property type="evidence" value="ECO:0007669"/>
    <property type="project" value="TreeGrafter"/>
</dbReference>
<reference evidence="3 4" key="1">
    <citation type="submission" date="2020-08" db="EMBL/GenBank/DDBJ databases">
        <authorList>
            <person name="Koutsovoulos G."/>
            <person name="Danchin GJ E."/>
        </authorList>
    </citation>
    <scope>NUCLEOTIDE SEQUENCE [LARGE SCALE GENOMIC DNA]</scope>
</reference>
<dbReference type="GO" id="GO:0030686">
    <property type="term" value="C:90S preribosome"/>
    <property type="evidence" value="ECO:0007669"/>
    <property type="project" value="TreeGrafter"/>
</dbReference>
<feature type="domain" description="N-acetyltransferase" evidence="2">
    <location>
        <begin position="1"/>
        <end position="148"/>
    </location>
</feature>
<dbReference type="GO" id="GO:0005730">
    <property type="term" value="C:nucleolus"/>
    <property type="evidence" value="ECO:0007669"/>
    <property type="project" value="TreeGrafter"/>
</dbReference>
<dbReference type="Gene3D" id="3.40.630.30">
    <property type="match status" value="1"/>
</dbReference>
<dbReference type="PANTHER" id="PTHR10925">
    <property type="entry name" value="N-ACETYLTRANSFERASE 10"/>
    <property type="match status" value="1"/>
</dbReference>
<dbReference type="InterPro" id="IPR032672">
    <property type="entry name" value="TmcA/NAT10/Kre33"/>
</dbReference>
<dbReference type="OrthoDB" id="10067491at2759"/>
<dbReference type="Pfam" id="PF13718">
    <property type="entry name" value="GNAT_acetyltr_2"/>
    <property type="match status" value="1"/>
</dbReference>
<name>A0A6V7XDB7_MELEN</name>